<dbReference type="Pfam" id="PF13816">
    <property type="entry name" value="Dehydratase_hem"/>
    <property type="match status" value="1"/>
</dbReference>
<evidence type="ECO:0000313" key="7">
    <source>
        <dbReference type="Proteomes" id="UP000574317"/>
    </source>
</evidence>
<feature type="non-terminal residue" evidence="6">
    <location>
        <position position="1"/>
    </location>
</feature>
<dbReference type="EMBL" id="JAAOAO010000048">
    <property type="protein sequence ID" value="KAF5566068.1"/>
    <property type="molecule type" value="Genomic_DNA"/>
</dbReference>
<keyword evidence="7" id="KW-1185">Reference proteome</keyword>
<keyword evidence="5" id="KW-0456">Lyase</keyword>
<dbReference type="GO" id="GO:0016829">
    <property type="term" value="F:lyase activity"/>
    <property type="evidence" value="ECO:0007669"/>
    <property type="project" value="UniProtKB-KW"/>
</dbReference>
<evidence type="ECO:0000256" key="4">
    <source>
        <dbReference type="ARBA" id="ARBA00023004"/>
    </source>
</evidence>
<evidence type="ECO:0000256" key="5">
    <source>
        <dbReference type="ARBA" id="ARBA00023239"/>
    </source>
</evidence>
<dbReference type="AlphaFoldDB" id="A0A8H5K3A4"/>
<evidence type="ECO:0000256" key="3">
    <source>
        <dbReference type="ARBA" id="ARBA00022723"/>
    </source>
</evidence>
<keyword evidence="3" id="KW-0479">Metal-binding</keyword>
<keyword evidence="4" id="KW-0408">Iron</keyword>
<evidence type="ECO:0000256" key="1">
    <source>
        <dbReference type="ARBA" id="ARBA00001970"/>
    </source>
</evidence>
<dbReference type="InterPro" id="IPR025702">
    <property type="entry name" value="OXD"/>
</dbReference>
<evidence type="ECO:0000313" key="6">
    <source>
        <dbReference type="EMBL" id="KAF5566068.1"/>
    </source>
</evidence>
<proteinExistence type="predicted"/>
<protein>
    <submittedName>
        <fullName evidence="6">Aldoxime dehydratase</fullName>
    </submittedName>
</protein>
<name>A0A8H5K3A4_9HYPO</name>
<dbReference type="Proteomes" id="UP000574317">
    <property type="component" value="Unassembled WGS sequence"/>
</dbReference>
<reference evidence="6 7" key="1">
    <citation type="submission" date="2020-05" db="EMBL/GenBank/DDBJ databases">
        <title>Identification and distribution of gene clusters putatively required for synthesis of sphingolipid metabolism inhibitors in phylogenetically diverse species of the filamentous fungus Fusarium.</title>
        <authorList>
            <person name="Kim H.-S."/>
            <person name="Busman M."/>
            <person name="Brown D.W."/>
            <person name="Divon H."/>
            <person name="Uhlig S."/>
            <person name="Proctor R.H."/>
        </authorList>
    </citation>
    <scope>NUCLEOTIDE SEQUENCE [LARGE SCALE GENOMIC DNA]</scope>
    <source>
        <strain evidence="6 7">NRRL 25196</strain>
    </source>
</reference>
<comment type="caution">
    <text evidence="6">The sequence shown here is derived from an EMBL/GenBank/DDBJ whole genome shotgun (WGS) entry which is preliminary data.</text>
</comment>
<gene>
    <name evidence="6" type="ORF">FNAPI_1348</name>
</gene>
<dbReference type="GO" id="GO:0046872">
    <property type="term" value="F:metal ion binding"/>
    <property type="evidence" value="ECO:0007669"/>
    <property type="project" value="UniProtKB-KW"/>
</dbReference>
<evidence type="ECO:0000256" key="2">
    <source>
        <dbReference type="ARBA" id="ARBA00022617"/>
    </source>
</evidence>
<sequence length="272" mass="30340">RKSDVLGTRPLLVRDASSARPDAAASNHVMDVVKLARDAPIHGQRVIDLRVGKGASPRSRDCSIRETKPGGWFRKPSLTLTQLATRGSGLAMRYLRDEQGSNPIARPLVASMAKVFGNIAFLVLAIVSNFEGSKAIAIVSPIVEEVFVSTIPKIHLQSPNMGDLTLLTLIFRTRKSTDHHCQRKIEMFYWQDMSKFERVGRIHRGHVKLRKRWMEVYGLGEEMGDGKGQINLWEETSILRGSDIVAEYVECREGTGFMAFDRSGIIHSQQAA</sequence>
<keyword evidence="2" id="KW-0349">Heme</keyword>
<organism evidence="6 7">
    <name type="scientific">Fusarium napiforme</name>
    <dbReference type="NCBI Taxonomy" id="42672"/>
    <lineage>
        <taxon>Eukaryota</taxon>
        <taxon>Fungi</taxon>
        <taxon>Dikarya</taxon>
        <taxon>Ascomycota</taxon>
        <taxon>Pezizomycotina</taxon>
        <taxon>Sordariomycetes</taxon>
        <taxon>Hypocreomycetidae</taxon>
        <taxon>Hypocreales</taxon>
        <taxon>Nectriaceae</taxon>
        <taxon>Fusarium</taxon>
        <taxon>Fusarium fujikuroi species complex</taxon>
    </lineage>
</organism>
<comment type="cofactor">
    <cofactor evidence="1">
        <name>heme b</name>
        <dbReference type="ChEBI" id="CHEBI:60344"/>
    </cofactor>
</comment>
<accession>A0A8H5K3A4</accession>